<name>A0AAU7VJQ0_9FIRM</name>
<sequence length="257" mass="28488">MQLNNTKLVVILLLGLMVIGFGVGGLMLALNSEHLMHGKFSSNINSESSHHSLGERKIREDEINLNKNINSIKIVNSVGDVNIEYYDGNDIKIVYNAYERSSLEVDKNTREIKIEGKVDKRDKSLSGNISNVELNIKVPASYDNDFKIKNGVGTINCYLSSYQYLEIKNGVGDINIYTENVGESFAKLGVGSLKFVIPKQSELKVEAKTGVGSISNRFDFDYEDSNGKFISDRLNASIGDDKVRVILEVGTGDIKIR</sequence>
<feature type="transmembrane region" description="Helical" evidence="1">
    <location>
        <begin position="6"/>
        <end position="30"/>
    </location>
</feature>
<organism evidence="2">
    <name type="scientific">Proteinivorax tanatarense</name>
    <dbReference type="NCBI Taxonomy" id="1260629"/>
    <lineage>
        <taxon>Bacteria</taxon>
        <taxon>Bacillati</taxon>
        <taxon>Bacillota</taxon>
        <taxon>Clostridia</taxon>
        <taxon>Eubacteriales</taxon>
        <taxon>Proteinivoracaceae</taxon>
        <taxon>Proteinivorax</taxon>
    </lineage>
</organism>
<reference evidence="2" key="2">
    <citation type="submission" date="2024-06" db="EMBL/GenBank/DDBJ databases">
        <authorList>
            <person name="Petrova K.O."/>
            <person name="Toshchakov S.V."/>
            <person name="Boltjanskaja Y.V."/>
            <person name="Kevbrin V."/>
        </authorList>
    </citation>
    <scope>NUCLEOTIDE SEQUENCE</scope>
    <source>
        <strain evidence="2">Z-910T</strain>
    </source>
</reference>
<dbReference type="AlphaFoldDB" id="A0AAU7VJQ0"/>
<gene>
    <name evidence="2" type="ORF">PRVXT_002298</name>
</gene>
<evidence type="ECO:0000256" key="1">
    <source>
        <dbReference type="SAM" id="Phobius"/>
    </source>
</evidence>
<reference evidence="2" key="1">
    <citation type="journal article" date="2013" name="Extremophiles">
        <title>Proteinivorax tanatarense gen. nov., sp. nov., an anaerobic, haloalkaliphilic, proteolytic bacterium isolated from a decaying algal bloom, and proposal of Proteinivoraceae fam. nov.</title>
        <authorList>
            <person name="Kevbrin V."/>
            <person name="Boltyanskaya Y."/>
            <person name="Zhilina T."/>
            <person name="Kolganova T."/>
            <person name="Lavrentjeva E."/>
            <person name="Kuznetsov B."/>
        </authorList>
    </citation>
    <scope>NUCLEOTIDE SEQUENCE</scope>
    <source>
        <strain evidence="2">Z-910T</strain>
    </source>
</reference>
<dbReference type="EMBL" id="CP158367">
    <property type="protein sequence ID" value="XBX74267.1"/>
    <property type="molecule type" value="Genomic_DNA"/>
</dbReference>
<dbReference type="RefSeq" id="WP_350343021.1">
    <property type="nucleotide sequence ID" value="NZ_CP158367.1"/>
</dbReference>
<evidence type="ECO:0000313" key="2">
    <source>
        <dbReference type="EMBL" id="XBX74267.1"/>
    </source>
</evidence>
<proteinExistence type="predicted"/>
<accession>A0AAU7VJQ0</accession>
<keyword evidence="1" id="KW-0812">Transmembrane</keyword>
<keyword evidence="1" id="KW-0472">Membrane</keyword>
<keyword evidence="1" id="KW-1133">Transmembrane helix</keyword>
<protein>
    <submittedName>
        <fullName evidence="2">DUF4097 family beta strand repeat-containing protein</fullName>
    </submittedName>
</protein>